<protein>
    <submittedName>
        <fullName evidence="1">Uncharacterized protein</fullName>
    </submittedName>
</protein>
<comment type="caution">
    <text evidence="1">The sequence shown here is derived from an EMBL/GenBank/DDBJ whole genome shotgun (WGS) entry which is preliminary data.</text>
</comment>
<dbReference type="AlphaFoldDB" id="A0AAD9QZJ0"/>
<gene>
    <name evidence="1" type="ORF">P5673_004900</name>
</gene>
<dbReference type="Proteomes" id="UP001249851">
    <property type="component" value="Unassembled WGS sequence"/>
</dbReference>
<reference evidence="1" key="1">
    <citation type="journal article" date="2023" name="G3 (Bethesda)">
        <title>Whole genome assembly and annotation of the endangered Caribbean coral Acropora cervicornis.</title>
        <authorList>
            <person name="Selwyn J.D."/>
            <person name="Vollmer S.V."/>
        </authorList>
    </citation>
    <scope>NUCLEOTIDE SEQUENCE</scope>
    <source>
        <strain evidence="1">K2</strain>
    </source>
</reference>
<evidence type="ECO:0000313" key="2">
    <source>
        <dbReference type="Proteomes" id="UP001249851"/>
    </source>
</evidence>
<organism evidence="1 2">
    <name type="scientific">Acropora cervicornis</name>
    <name type="common">Staghorn coral</name>
    <dbReference type="NCBI Taxonomy" id="6130"/>
    <lineage>
        <taxon>Eukaryota</taxon>
        <taxon>Metazoa</taxon>
        <taxon>Cnidaria</taxon>
        <taxon>Anthozoa</taxon>
        <taxon>Hexacorallia</taxon>
        <taxon>Scleractinia</taxon>
        <taxon>Astrocoeniina</taxon>
        <taxon>Acroporidae</taxon>
        <taxon>Acropora</taxon>
    </lineage>
</organism>
<keyword evidence="2" id="KW-1185">Reference proteome</keyword>
<proteinExistence type="predicted"/>
<reference evidence="1" key="2">
    <citation type="journal article" date="2023" name="Science">
        <title>Genomic signatures of disease resistance in endangered staghorn corals.</title>
        <authorList>
            <person name="Vollmer S.V."/>
            <person name="Selwyn J.D."/>
            <person name="Despard B.A."/>
            <person name="Roesel C.L."/>
        </authorList>
    </citation>
    <scope>NUCLEOTIDE SEQUENCE</scope>
    <source>
        <strain evidence="1">K2</strain>
    </source>
</reference>
<accession>A0AAD9QZJ0</accession>
<evidence type="ECO:0000313" key="1">
    <source>
        <dbReference type="EMBL" id="KAK2570143.1"/>
    </source>
</evidence>
<name>A0AAD9QZJ0_ACRCE</name>
<feature type="non-terminal residue" evidence="1">
    <location>
        <position position="38"/>
    </location>
</feature>
<sequence length="38" mass="4174">MALPQTVGFKAETVDEEGIWCPCTVEDISKDSVIISFN</sequence>
<dbReference type="EMBL" id="JARQWQ010000008">
    <property type="protein sequence ID" value="KAK2570143.1"/>
    <property type="molecule type" value="Genomic_DNA"/>
</dbReference>